<feature type="region of interest" description="Disordered" evidence="1">
    <location>
        <begin position="16"/>
        <end position="40"/>
    </location>
</feature>
<evidence type="ECO:0000313" key="2">
    <source>
        <dbReference type="EMBL" id="QHU01674.1"/>
    </source>
</evidence>
<feature type="compositionally biased region" description="Polar residues" evidence="1">
    <location>
        <begin position="23"/>
        <end position="39"/>
    </location>
</feature>
<accession>A0A6C0JDG2</accession>
<sequence>MCEESRSDMKKWLQVRKQKNTRNQKNSRNSQLPAKSWQRNVERSKTIEPVNIKHQICNKLCDRYTIHDTMDTTMLLSKKLHKDNLVRRLLDIISRNPTKKVEVLAYAIKYVLAFNTNIPYNKQVLTKTRDIFISTIASLSGSDYPEILQFKIGVGKFSAAFTAAYYLSINSLLSFVQALKGIIDYSSPTTVNGRGETLQVAAYEGMKAYKIGKINLMLIELNKSITNKELTRRISPSNFDVFEKDLMDTIVNIPFKLKAQWATQQPRKSCLSFADRSKYRSIAKKIQPLIRGWLIRTK</sequence>
<proteinExistence type="predicted"/>
<reference evidence="2" key="1">
    <citation type="journal article" date="2020" name="Nature">
        <title>Giant virus diversity and host interactions through global metagenomics.</title>
        <authorList>
            <person name="Schulz F."/>
            <person name="Roux S."/>
            <person name="Paez-Espino D."/>
            <person name="Jungbluth S."/>
            <person name="Walsh D.A."/>
            <person name="Denef V.J."/>
            <person name="McMahon K.D."/>
            <person name="Konstantinidis K.T."/>
            <person name="Eloe-Fadrosh E.A."/>
            <person name="Kyrpides N.C."/>
            <person name="Woyke T."/>
        </authorList>
    </citation>
    <scope>NUCLEOTIDE SEQUENCE</scope>
    <source>
        <strain evidence="2">GVMAG-M-3300025874-2</strain>
    </source>
</reference>
<dbReference type="PROSITE" id="PS50096">
    <property type="entry name" value="IQ"/>
    <property type="match status" value="1"/>
</dbReference>
<organism evidence="2">
    <name type="scientific">viral metagenome</name>
    <dbReference type="NCBI Taxonomy" id="1070528"/>
    <lineage>
        <taxon>unclassified sequences</taxon>
        <taxon>metagenomes</taxon>
        <taxon>organismal metagenomes</taxon>
    </lineage>
</organism>
<protein>
    <submittedName>
        <fullName evidence="2">Uncharacterized protein</fullName>
    </submittedName>
</protein>
<name>A0A6C0JDG2_9ZZZZ</name>
<dbReference type="EMBL" id="MN740346">
    <property type="protein sequence ID" value="QHU01674.1"/>
    <property type="molecule type" value="Genomic_DNA"/>
</dbReference>
<dbReference type="AlphaFoldDB" id="A0A6C0JDG2"/>
<evidence type="ECO:0000256" key="1">
    <source>
        <dbReference type="SAM" id="MobiDB-lite"/>
    </source>
</evidence>